<comment type="caution">
    <text evidence="1">The sequence shown here is derived from an EMBL/GenBank/DDBJ whole genome shotgun (WGS) entry which is preliminary data.</text>
</comment>
<reference evidence="1" key="1">
    <citation type="journal article" date="2023" name="Mol. Phylogenet. Evol.">
        <title>Genome-scale phylogeny and comparative genomics of the fungal order Sordariales.</title>
        <authorList>
            <person name="Hensen N."/>
            <person name="Bonometti L."/>
            <person name="Westerberg I."/>
            <person name="Brannstrom I.O."/>
            <person name="Guillou S."/>
            <person name="Cros-Aarteil S."/>
            <person name="Calhoun S."/>
            <person name="Haridas S."/>
            <person name="Kuo A."/>
            <person name="Mondo S."/>
            <person name="Pangilinan J."/>
            <person name="Riley R."/>
            <person name="LaButti K."/>
            <person name="Andreopoulos B."/>
            <person name="Lipzen A."/>
            <person name="Chen C."/>
            <person name="Yan M."/>
            <person name="Daum C."/>
            <person name="Ng V."/>
            <person name="Clum A."/>
            <person name="Steindorff A."/>
            <person name="Ohm R.A."/>
            <person name="Martin F."/>
            <person name="Silar P."/>
            <person name="Natvig D.O."/>
            <person name="Lalanne C."/>
            <person name="Gautier V."/>
            <person name="Ament-Velasquez S.L."/>
            <person name="Kruys A."/>
            <person name="Hutchinson M.I."/>
            <person name="Powell A.J."/>
            <person name="Barry K."/>
            <person name="Miller A.N."/>
            <person name="Grigoriev I.V."/>
            <person name="Debuchy R."/>
            <person name="Gladieux P."/>
            <person name="Hiltunen Thoren M."/>
            <person name="Johannesson H."/>
        </authorList>
    </citation>
    <scope>NUCLEOTIDE SEQUENCE</scope>
    <source>
        <strain evidence="1">CBS 955.72</strain>
    </source>
</reference>
<dbReference type="InterPro" id="IPR032710">
    <property type="entry name" value="NTF2-like_dom_sf"/>
</dbReference>
<feature type="non-terminal residue" evidence="1">
    <location>
        <position position="135"/>
    </location>
</feature>
<dbReference type="EMBL" id="JAUIQD010000005">
    <property type="protein sequence ID" value="KAK3349130.1"/>
    <property type="molecule type" value="Genomic_DNA"/>
</dbReference>
<sequence length="135" mass="15342">SSARLRTVHALLDGYSSLSVPQLLKTLSPDFTHRVLPASLRMPTRDKQSFSLHAEGIFSVFDTFSMIPEEIYEDASQDVVVVHARMKGTLKHTKQQWDNECLMSVHLTSDGREVLEIEEFVDSSKALEMRMRHAP</sequence>
<accession>A0AAJ0HEN3</accession>
<evidence type="ECO:0008006" key="3">
    <source>
        <dbReference type="Google" id="ProtNLM"/>
    </source>
</evidence>
<feature type="non-terminal residue" evidence="1">
    <location>
        <position position="1"/>
    </location>
</feature>
<reference evidence="1" key="2">
    <citation type="submission" date="2023-06" db="EMBL/GenBank/DDBJ databases">
        <authorList>
            <consortium name="Lawrence Berkeley National Laboratory"/>
            <person name="Haridas S."/>
            <person name="Hensen N."/>
            <person name="Bonometti L."/>
            <person name="Westerberg I."/>
            <person name="Brannstrom I.O."/>
            <person name="Guillou S."/>
            <person name="Cros-Aarteil S."/>
            <person name="Calhoun S."/>
            <person name="Kuo A."/>
            <person name="Mondo S."/>
            <person name="Pangilinan J."/>
            <person name="Riley R."/>
            <person name="Labutti K."/>
            <person name="Andreopoulos B."/>
            <person name="Lipzen A."/>
            <person name="Chen C."/>
            <person name="Yanf M."/>
            <person name="Daum C."/>
            <person name="Ng V."/>
            <person name="Clum A."/>
            <person name="Steindorff A."/>
            <person name="Ohm R."/>
            <person name="Martin F."/>
            <person name="Silar P."/>
            <person name="Natvig D."/>
            <person name="Lalanne C."/>
            <person name="Gautier V."/>
            <person name="Ament-Velasquez S.L."/>
            <person name="Kruys A."/>
            <person name="Hutchinson M.I."/>
            <person name="Powell A.J."/>
            <person name="Barry K."/>
            <person name="Miller A.N."/>
            <person name="Grigoriev I.V."/>
            <person name="Debuchy R."/>
            <person name="Gladieux P."/>
            <person name="Thoren M.H."/>
            <person name="Johannesson H."/>
        </authorList>
    </citation>
    <scope>NUCLEOTIDE SEQUENCE</scope>
    <source>
        <strain evidence="1">CBS 955.72</strain>
    </source>
</reference>
<gene>
    <name evidence="1" type="ORF">B0T25DRAFT_429832</name>
</gene>
<protein>
    <recommendedName>
        <fullName evidence="3">SnoaL-like domain-containing protein</fullName>
    </recommendedName>
</protein>
<dbReference type="SUPFAM" id="SSF54427">
    <property type="entry name" value="NTF2-like"/>
    <property type="match status" value="1"/>
</dbReference>
<proteinExistence type="predicted"/>
<evidence type="ECO:0000313" key="1">
    <source>
        <dbReference type="EMBL" id="KAK3349130.1"/>
    </source>
</evidence>
<evidence type="ECO:0000313" key="2">
    <source>
        <dbReference type="Proteomes" id="UP001275084"/>
    </source>
</evidence>
<dbReference type="PANTHER" id="PTHR39598">
    <property type="entry name" value="AUSTINOL SYNTHESIS PROTEIN F-RELATED"/>
    <property type="match status" value="1"/>
</dbReference>
<dbReference type="Proteomes" id="UP001275084">
    <property type="component" value="Unassembled WGS sequence"/>
</dbReference>
<dbReference type="AlphaFoldDB" id="A0AAJ0HEN3"/>
<name>A0AAJ0HEN3_9PEZI</name>
<dbReference type="InterPro" id="IPR050977">
    <property type="entry name" value="Fungal_Meroterpenoid_Isomerase"/>
</dbReference>
<organism evidence="1 2">
    <name type="scientific">Lasiosphaeria hispida</name>
    <dbReference type="NCBI Taxonomy" id="260671"/>
    <lineage>
        <taxon>Eukaryota</taxon>
        <taxon>Fungi</taxon>
        <taxon>Dikarya</taxon>
        <taxon>Ascomycota</taxon>
        <taxon>Pezizomycotina</taxon>
        <taxon>Sordariomycetes</taxon>
        <taxon>Sordariomycetidae</taxon>
        <taxon>Sordariales</taxon>
        <taxon>Lasiosphaeriaceae</taxon>
        <taxon>Lasiosphaeria</taxon>
    </lineage>
</organism>
<dbReference type="PANTHER" id="PTHR39598:SF1">
    <property type="entry name" value="AUSTINOID BIOSYNTHESIS CLUSTERS PROTEIN F-RELATED"/>
    <property type="match status" value="1"/>
</dbReference>
<keyword evidence="2" id="KW-1185">Reference proteome</keyword>
<dbReference type="Gene3D" id="3.10.450.50">
    <property type="match status" value="1"/>
</dbReference>